<comment type="caution">
    <text evidence="2">The sequence shown here is derived from an EMBL/GenBank/DDBJ whole genome shotgun (WGS) entry which is preliminary data.</text>
</comment>
<accession>A0AAD3M1F9</accession>
<dbReference type="InterPro" id="IPR039729">
    <property type="entry name" value="DFF40"/>
</dbReference>
<gene>
    <name evidence="2" type="ORF">AKAME5_000023600</name>
</gene>
<dbReference type="AlphaFoldDB" id="A0AAD3M1F9"/>
<dbReference type="InterPro" id="IPR015311">
    <property type="entry name" value="DFF40_C"/>
</dbReference>
<dbReference type="SUPFAM" id="SSF54060">
    <property type="entry name" value="His-Me finger endonucleases"/>
    <property type="match status" value="1"/>
</dbReference>
<keyword evidence="3" id="KW-1185">Reference proteome</keyword>
<protein>
    <submittedName>
        <fullName evidence="2">DNAation factor subunit beta</fullName>
    </submittedName>
</protein>
<sequence>MVTVSGIDSVLPDINLVYLTFPLHGVSRIEKKRTIIPALLEALQNHRTADVNLTYFYRLLFTRENLKLVHIVCHKKGAHNLLCDSKRIFRKATNTEKESQKARGKKRRLK</sequence>
<reference evidence="2" key="1">
    <citation type="submission" date="2022-08" db="EMBL/GenBank/DDBJ databases">
        <title>Genome sequencing of akame (Lates japonicus).</title>
        <authorList>
            <person name="Hashiguchi Y."/>
            <person name="Takahashi H."/>
        </authorList>
    </citation>
    <scope>NUCLEOTIDE SEQUENCE</scope>
    <source>
        <strain evidence="2">Kochi</strain>
    </source>
</reference>
<dbReference type="InterPro" id="IPR044925">
    <property type="entry name" value="His-Me_finger_sf"/>
</dbReference>
<name>A0AAD3M1F9_LATJO</name>
<dbReference type="GO" id="GO:0006309">
    <property type="term" value="P:apoptotic DNA fragmentation"/>
    <property type="evidence" value="ECO:0007669"/>
    <property type="project" value="InterPro"/>
</dbReference>
<feature type="domain" description="DNA fragmentation factor 40 C-terminal" evidence="1">
    <location>
        <begin position="28"/>
        <end position="90"/>
    </location>
</feature>
<evidence type="ECO:0000259" key="1">
    <source>
        <dbReference type="Pfam" id="PF09230"/>
    </source>
</evidence>
<proteinExistence type="predicted"/>
<evidence type="ECO:0000313" key="2">
    <source>
        <dbReference type="EMBL" id="GLD45771.1"/>
    </source>
</evidence>
<organism evidence="2 3">
    <name type="scientific">Lates japonicus</name>
    <name type="common">Japanese lates</name>
    <dbReference type="NCBI Taxonomy" id="270547"/>
    <lineage>
        <taxon>Eukaryota</taxon>
        <taxon>Metazoa</taxon>
        <taxon>Chordata</taxon>
        <taxon>Craniata</taxon>
        <taxon>Vertebrata</taxon>
        <taxon>Euteleostomi</taxon>
        <taxon>Actinopterygii</taxon>
        <taxon>Neopterygii</taxon>
        <taxon>Teleostei</taxon>
        <taxon>Neoteleostei</taxon>
        <taxon>Acanthomorphata</taxon>
        <taxon>Carangaria</taxon>
        <taxon>Carangaria incertae sedis</taxon>
        <taxon>Centropomidae</taxon>
        <taxon>Lates</taxon>
    </lineage>
</organism>
<dbReference type="Proteomes" id="UP001279410">
    <property type="component" value="Unassembled WGS sequence"/>
</dbReference>
<dbReference type="Pfam" id="PF09230">
    <property type="entry name" value="DFF40"/>
    <property type="match status" value="1"/>
</dbReference>
<dbReference type="PANTHER" id="PTHR13067">
    <property type="entry name" value="CASPASE-ACTIVATED DNASE"/>
    <property type="match status" value="1"/>
</dbReference>
<dbReference type="GO" id="GO:0005634">
    <property type="term" value="C:nucleus"/>
    <property type="evidence" value="ECO:0007669"/>
    <property type="project" value="InterPro"/>
</dbReference>
<dbReference type="GO" id="GO:0016787">
    <property type="term" value="F:hydrolase activity"/>
    <property type="evidence" value="ECO:0007669"/>
    <property type="project" value="InterPro"/>
</dbReference>
<dbReference type="PANTHER" id="PTHR13067:SF2">
    <property type="entry name" value="CASPASE-ACTIVATED DNASE"/>
    <property type="match status" value="1"/>
</dbReference>
<evidence type="ECO:0000313" key="3">
    <source>
        <dbReference type="Proteomes" id="UP001279410"/>
    </source>
</evidence>
<dbReference type="GO" id="GO:0004520">
    <property type="term" value="F:DNA endonuclease activity"/>
    <property type="evidence" value="ECO:0007669"/>
    <property type="project" value="InterPro"/>
</dbReference>
<dbReference type="GO" id="GO:0005737">
    <property type="term" value="C:cytoplasm"/>
    <property type="evidence" value="ECO:0007669"/>
    <property type="project" value="InterPro"/>
</dbReference>
<dbReference type="EMBL" id="BRZM01000001">
    <property type="protein sequence ID" value="GLD45771.1"/>
    <property type="molecule type" value="Genomic_DNA"/>
</dbReference>